<evidence type="ECO:0000313" key="12">
    <source>
        <dbReference type="EMBL" id="OBT93126.2"/>
    </source>
</evidence>
<dbReference type="GO" id="GO:0009277">
    <property type="term" value="C:fungal-type cell wall"/>
    <property type="evidence" value="ECO:0007669"/>
    <property type="project" value="TreeGrafter"/>
</dbReference>
<dbReference type="PANTHER" id="PTHR31737">
    <property type="entry name" value="PROTEIN TOS1"/>
    <property type="match status" value="1"/>
</dbReference>
<name>A0A1B8GBB7_9PEZI</name>
<dbReference type="EC" id="3.2.1.39" evidence="3"/>
<comment type="catalytic activity">
    <reaction evidence="1">
        <text>Hydrolysis of (1-&gt;3)-beta-D-glucosidic linkages in (1-&gt;3)-beta-D-glucans.</text>
        <dbReference type="EC" id="3.2.1.39"/>
    </reaction>
</comment>
<sequence>MHFTMRIASLILAFAASSAVADQCASGSTLDGGNYFCQLVDAIQYSNVGHAGAYNKVTSMGSDGKCATTPVSYSGSLAPLDEEVSLHFRGPITLKQVAVYTKTSGSSKKRDTHSHSRHGHKAFHARALKETVEKRADIVTATIDGVVQTWENNYFGPGGAKATDAPVAAVVNAAAAAVPTPEVASSAAAAGAPVVAAVKQKQAADPNAAYTRSGYYDAASQTLDGLTFLGNYGGSGSGVFDNVFGNSLSYLNSAGTGGAASASVLADALIGSNKEFAIFTDNECVEGDSCGYTRPGSVAYHGFDGADKVFLLEFGMPADGSSGFNADMPAVWMLNAQIPRTLQYGEASCSCWTTGCGEFDIAEVLMSGDNRCKSTLHTNAPGGSSDYFARPTSGTMKLAVIFNGADGTANIQKLSDDATFPASLTSDQVTTFLNSVTGSLLSTFSVAA</sequence>
<dbReference type="GO" id="GO:0071555">
    <property type="term" value="P:cell wall organization"/>
    <property type="evidence" value="ECO:0007669"/>
    <property type="project" value="UniProtKB-KW"/>
</dbReference>
<protein>
    <recommendedName>
        <fullName evidence="3">glucan endo-1,3-beta-D-glucosidase</fullName>
        <ecNumber evidence="3">3.2.1.39</ecNumber>
    </recommendedName>
</protein>
<dbReference type="Gene3D" id="2.60.120.200">
    <property type="match status" value="1"/>
</dbReference>
<reference evidence="13" key="2">
    <citation type="journal article" date="2018" name="Nat. Commun.">
        <title>Extreme sensitivity to ultraviolet light in the fungal pathogen causing white-nose syndrome of bats.</title>
        <authorList>
            <person name="Palmer J.M."/>
            <person name="Drees K.P."/>
            <person name="Foster J.T."/>
            <person name="Lindner D.L."/>
        </authorList>
    </citation>
    <scope>NUCLEOTIDE SEQUENCE [LARGE SCALE GENOMIC DNA]</scope>
    <source>
        <strain evidence="13">UAMH 10579</strain>
    </source>
</reference>
<evidence type="ECO:0000259" key="11">
    <source>
        <dbReference type="Pfam" id="PF10290"/>
    </source>
</evidence>
<keyword evidence="6" id="KW-0326">Glycosidase</keyword>
<organism evidence="12 13">
    <name type="scientific">Pseudogymnoascus verrucosus</name>
    <dbReference type="NCBI Taxonomy" id="342668"/>
    <lineage>
        <taxon>Eukaryota</taxon>
        <taxon>Fungi</taxon>
        <taxon>Dikarya</taxon>
        <taxon>Ascomycota</taxon>
        <taxon>Pezizomycotina</taxon>
        <taxon>Leotiomycetes</taxon>
        <taxon>Thelebolales</taxon>
        <taxon>Thelebolaceae</taxon>
        <taxon>Pseudogymnoascus</taxon>
    </lineage>
</organism>
<feature type="compositionally biased region" description="Basic residues" evidence="8">
    <location>
        <begin position="110"/>
        <end position="126"/>
    </location>
</feature>
<evidence type="ECO:0000256" key="9">
    <source>
        <dbReference type="SAM" id="SignalP"/>
    </source>
</evidence>
<comment type="similarity">
    <text evidence="2">Belongs to the PGA52 family.</text>
</comment>
<evidence type="ECO:0000313" key="13">
    <source>
        <dbReference type="Proteomes" id="UP000091956"/>
    </source>
</evidence>
<dbReference type="Pfam" id="PF10287">
    <property type="entry name" value="YJL171C_Tos1_C"/>
    <property type="match status" value="1"/>
</dbReference>
<dbReference type="Pfam" id="PF10290">
    <property type="entry name" value="YJL171C_Tos1_N"/>
    <property type="match status" value="1"/>
</dbReference>
<evidence type="ECO:0000256" key="5">
    <source>
        <dbReference type="ARBA" id="ARBA00022801"/>
    </source>
</evidence>
<dbReference type="GeneID" id="28842600"/>
<reference evidence="12 13" key="1">
    <citation type="submission" date="2016-03" db="EMBL/GenBank/DDBJ databases">
        <title>Comparative genomics of Pseudogymnoascus destructans, the fungus causing white-nose syndrome of bats.</title>
        <authorList>
            <person name="Palmer J.M."/>
            <person name="Drees K.P."/>
            <person name="Foster J.T."/>
            <person name="Lindner D.L."/>
        </authorList>
    </citation>
    <scope>NUCLEOTIDE SEQUENCE [LARGE SCALE GENOMIC DNA]</scope>
    <source>
        <strain evidence="12 13">UAMH 10579</strain>
    </source>
</reference>
<evidence type="ECO:0000256" key="2">
    <source>
        <dbReference type="ARBA" id="ARBA00006055"/>
    </source>
</evidence>
<feature type="signal peptide" evidence="9">
    <location>
        <begin position="1"/>
        <end position="21"/>
    </location>
</feature>
<dbReference type="RefSeq" id="XP_018126859.2">
    <property type="nucleotide sequence ID" value="XM_018278630.2"/>
</dbReference>
<keyword evidence="7" id="KW-0961">Cell wall biogenesis/degradation</keyword>
<dbReference type="InterPro" id="IPR018807">
    <property type="entry name" value="YJL171C/Tos1_N"/>
</dbReference>
<evidence type="ECO:0000256" key="6">
    <source>
        <dbReference type="ARBA" id="ARBA00023295"/>
    </source>
</evidence>
<evidence type="ECO:0000256" key="3">
    <source>
        <dbReference type="ARBA" id="ARBA00012780"/>
    </source>
</evidence>
<accession>A0A1B8GBB7</accession>
<feature type="domain" description="Cell wall protein YJL171C/Tos1 N-terminal" evidence="11">
    <location>
        <begin position="41"/>
        <end position="101"/>
    </location>
</feature>
<evidence type="ECO:0000256" key="4">
    <source>
        <dbReference type="ARBA" id="ARBA00022729"/>
    </source>
</evidence>
<evidence type="ECO:0000256" key="7">
    <source>
        <dbReference type="ARBA" id="ARBA00023316"/>
    </source>
</evidence>
<evidence type="ECO:0000259" key="10">
    <source>
        <dbReference type="Pfam" id="PF10287"/>
    </source>
</evidence>
<dbReference type="PANTHER" id="PTHR31737:SF2">
    <property type="entry name" value="PROTEIN TOS1"/>
    <property type="match status" value="1"/>
</dbReference>
<feature type="chain" id="PRO_5015202812" description="glucan endo-1,3-beta-D-glucosidase" evidence="9">
    <location>
        <begin position="22"/>
        <end position="448"/>
    </location>
</feature>
<dbReference type="EMBL" id="KV460257">
    <property type="protein sequence ID" value="OBT93126.2"/>
    <property type="molecule type" value="Genomic_DNA"/>
</dbReference>
<evidence type="ECO:0000256" key="1">
    <source>
        <dbReference type="ARBA" id="ARBA00000382"/>
    </source>
</evidence>
<proteinExistence type="inferred from homology"/>
<dbReference type="AlphaFoldDB" id="A0A1B8GBB7"/>
<dbReference type="GO" id="GO:0042973">
    <property type="term" value="F:glucan endo-1,3-beta-D-glucosidase activity"/>
    <property type="evidence" value="ECO:0007669"/>
    <property type="project" value="UniProtKB-EC"/>
</dbReference>
<keyword evidence="4 9" id="KW-0732">Signal</keyword>
<gene>
    <name evidence="12" type="primary">TOS1</name>
    <name evidence="12" type="ORF">VE01_09214</name>
</gene>
<dbReference type="Proteomes" id="UP000091956">
    <property type="component" value="Unassembled WGS sequence"/>
</dbReference>
<feature type="domain" description="Cell wall protein YJL171C/Tos1 C-terminal" evidence="10">
    <location>
        <begin position="209"/>
        <end position="431"/>
    </location>
</feature>
<dbReference type="STRING" id="342668.A0A1B8GBB7"/>
<feature type="region of interest" description="Disordered" evidence="8">
    <location>
        <begin position="103"/>
        <end position="126"/>
    </location>
</feature>
<evidence type="ECO:0000256" key="8">
    <source>
        <dbReference type="SAM" id="MobiDB-lite"/>
    </source>
</evidence>
<dbReference type="InterPro" id="IPR018805">
    <property type="entry name" value="YJL171C/Tos1_C"/>
</dbReference>
<keyword evidence="5" id="KW-0378">Hydrolase</keyword>
<keyword evidence="13" id="KW-1185">Reference proteome</keyword>